<dbReference type="EMBL" id="KN880432">
    <property type="protein sequence ID" value="KIY74077.1"/>
    <property type="molecule type" value="Genomic_DNA"/>
</dbReference>
<accession>A0A0D7BUH3</accession>
<keyword evidence="4 7" id="KW-1133">Transmembrane helix</keyword>
<gene>
    <name evidence="9" type="ORF">CYLTODRAFT_92578</name>
</gene>
<dbReference type="Pfam" id="PF02656">
    <property type="entry name" value="DUF202"/>
    <property type="match status" value="1"/>
</dbReference>
<evidence type="ECO:0000256" key="2">
    <source>
        <dbReference type="ARBA" id="ARBA00022475"/>
    </source>
</evidence>
<keyword evidence="2" id="KW-1003">Cell membrane</keyword>
<keyword evidence="5 7" id="KW-0472">Membrane</keyword>
<dbReference type="PANTHER" id="PTHR34187">
    <property type="entry name" value="FGR18P"/>
    <property type="match status" value="1"/>
</dbReference>
<feature type="transmembrane region" description="Helical" evidence="7">
    <location>
        <begin position="56"/>
        <end position="78"/>
    </location>
</feature>
<evidence type="ECO:0000256" key="6">
    <source>
        <dbReference type="SAM" id="MobiDB-lite"/>
    </source>
</evidence>
<dbReference type="AlphaFoldDB" id="A0A0D7BUH3"/>
<proteinExistence type="predicted"/>
<organism evidence="9 10">
    <name type="scientific">Cylindrobasidium torrendii FP15055 ss-10</name>
    <dbReference type="NCBI Taxonomy" id="1314674"/>
    <lineage>
        <taxon>Eukaryota</taxon>
        <taxon>Fungi</taxon>
        <taxon>Dikarya</taxon>
        <taxon>Basidiomycota</taxon>
        <taxon>Agaricomycotina</taxon>
        <taxon>Agaricomycetes</taxon>
        <taxon>Agaricomycetidae</taxon>
        <taxon>Agaricales</taxon>
        <taxon>Marasmiineae</taxon>
        <taxon>Physalacriaceae</taxon>
        <taxon>Cylindrobasidium</taxon>
    </lineage>
</organism>
<comment type="subcellular location">
    <subcellularLocation>
        <location evidence="1">Cell membrane</location>
        <topology evidence="1">Multi-pass membrane protein</topology>
    </subcellularLocation>
</comment>
<evidence type="ECO:0000313" key="10">
    <source>
        <dbReference type="Proteomes" id="UP000054007"/>
    </source>
</evidence>
<dbReference type="GO" id="GO:0005886">
    <property type="term" value="C:plasma membrane"/>
    <property type="evidence" value="ECO:0007669"/>
    <property type="project" value="UniProtKB-SubCell"/>
</dbReference>
<protein>
    <recommendedName>
        <fullName evidence="8">DUF202 domain-containing protein</fullName>
    </recommendedName>
</protein>
<evidence type="ECO:0000256" key="4">
    <source>
        <dbReference type="ARBA" id="ARBA00022989"/>
    </source>
</evidence>
<evidence type="ECO:0000313" key="9">
    <source>
        <dbReference type="EMBL" id="KIY74077.1"/>
    </source>
</evidence>
<feature type="compositionally biased region" description="Basic and acidic residues" evidence="6">
    <location>
        <begin position="8"/>
        <end position="28"/>
    </location>
</feature>
<sequence>MESARLGDVCDERTPLLPKPGRDPDKSLSNRISPILVNNGNVARDHLALERTYLGYLRTSLAVAAVGVSLVQLFIVPAEAQVQPTPFRSFDNEKKRKNMSTSYVLTSPDAASTRTALDNFARPLGATALCLALMLLFIGATRFFSVQNSLVEGKFPLARGMTASIAVGVLVLVVSTLVCVLL</sequence>
<feature type="transmembrane region" description="Helical" evidence="7">
    <location>
        <begin position="124"/>
        <end position="145"/>
    </location>
</feature>
<dbReference type="InterPro" id="IPR003807">
    <property type="entry name" value="DUF202"/>
</dbReference>
<evidence type="ECO:0000256" key="7">
    <source>
        <dbReference type="SAM" id="Phobius"/>
    </source>
</evidence>
<dbReference type="Proteomes" id="UP000054007">
    <property type="component" value="Unassembled WGS sequence"/>
</dbReference>
<name>A0A0D7BUH3_9AGAR</name>
<evidence type="ECO:0000256" key="3">
    <source>
        <dbReference type="ARBA" id="ARBA00022692"/>
    </source>
</evidence>
<dbReference type="PANTHER" id="PTHR34187:SF2">
    <property type="entry name" value="DUF202 DOMAIN-CONTAINING PROTEIN"/>
    <property type="match status" value="1"/>
</dbReference>
<dbReference type="OrthoDB" id="199599at2759"/>
<keyword evidence="10" id="KW-1185">Reference proteome</keyword>
<feature type="transmembrane region" description="Helical" evidence="7">
    <location>
        <begin position="157"/>
        <end position="181"/>
    </location>
</feature>
<keyword evidence="3 7" id="KW-0812">Transmembrane</keyword>
<dbReference type="InterPro" id="IPR052053">
    <property type="entry name" value="IM_YidH-like"/>
</dbReference>
<feature type="region of interest" description="Disordered" evidence="6">
    <location>
        <begin position="1"/>
        <end position="30"/>
    </location>
</feature>
<reference evidence="9 10" key="1">
    <citation type="journal article" date="2015" name="Fungal Genet. Biol.">
        <title>Evolution of novel wood decay mechanisms in Agaricales revealed by the genome sequences of Fistulina hepatica and Cylindrobasidium torrendii.</title>
        <authorList>
            <person name="Floudas D."/>
            <person name="Held B.W."/>
            <person name="Riley R."/>
            <person name="Nagy L.G."/>
            <person name="Koehler G."/>
            <person name="Ransdell A.S."/>
            <person name="Younus H."/>
            <person name="Chow J."/>
            <person name="Chiniquy J."/>
            <person name="Lipzen A."/>
            <person name="Tritt A."/>
            <person name="Sun H."/>
            <person name="Haridas S."/>
            <person name="LaButti K."/>
            <person name="Ohm R.A."/>
            <person name="Kues U."/>
            <person name="Blanchette R.A."/>
            <person name="Grigoriev I.V."/>
            <person name="Minto R.E."/>
            <person name="Hibbett D.S."/>
        </authorList>
    </citation>
    <scope>NUCLEOTIDE SEQUENCE [LARGE SCALE GENOMIC DNA]</scope>
    <source>
        <strain evidence="9 10">FP15055 ss-10</strain>
    </source>
</reference>
<feature type="domain" description="DUF202" evidence="8">
    <location>
        <begin position="44"/>
        <end position="148"/>
    </location>
</feature>
<evidence type="ECO:0000259" key="8">
    <source>
        <dbReference type="Pfam" id="PF02656"/>
    </source>
</evidence>
<evidence type="ECO:0000256" key="1">
    <source>
        <dbReference type="ARBA" id="ARBA00004651"/>
    </source>
</evidence>
<evidence type="ECO:0000256" key="5">
    <source>
        <dbReference type="ARBA" id="ARBA00023136"/>
    </source>
</evidence>